<sequence>MRILRKNKLIALFLLLMLSSCSSLDNDEYKILNLAISKYVFKELDPEEISKIANQYKVSSSEAIDIIDARMRNEQYTFTMSDTLDAVDISKDNWDALHYNYIFNEVKNRSDQAIPVDFSRIEDFKNIKRVAKAIDNKNYVGHYKFHRVLFDKSGKRAYLQIDLPKDQIRFGTVGLRLKKENGEWEFEK</sequence>
<feature type="chain" id="PRO_5016382731" description="DUF4878 domain-containing protein" evidence="1">
    <location>
        <begin position="26"/>
        <end position="188"/>
    </location>
</feature>
<reference evidence="2" key="1">
    <citation type="submission" date="2018-04" db="EMBL/GenBank/DDBJ databases">
        <title>Draft Genome Sequences of Chryseobacterium lactis NCTC11390T isolated from milk, Chryseobacterium oncorhynchi 701B-08T from rainbow trout, and Chryseobacterium viscerum 687B-08T from diseased fish.</title>
        <authorList>
            <person name="Jeong J.-J."/>
            <person name="Lee Y.J."/>
            <person name="Pathiraja D."/>
            <person name="Park B."/>
            <person name="Choi I.-G."/>
            <person name="Kim K.D."/>
        </authorList>
    </citation>
    <scope>NUCLEOTIDE SEQUENCE [LARGE SCALE GENOMIC DNA]</scope>
    <source>
        <strain evidence="2">701B-08</strain>
    </source>
</reference>
<proteinExistence type="predicted"/>
<comment type="caution">
    <text evidence="2">The sequence shown here is derived from an EMBL/GenBank/DDBJ whole genome shotgun (WGS) entry which is preliminary data.</text>
</comment>
<evidence type="ECO:0000256" key="1">
    <source>
        <dbReference type="SAM" id="SignalP"/>
    </source>
</evidence>
<dbReference type="Proteomes" id="UP000236182">
    <property type="component" value="Unassembled WGS sequence"/>
</dbReference>
<dbReference type="OrthoDB" id="1259071at2"/>
<keyword evidence="1" id="KW-0732">Signal</keyword>
<protein>
    <recommendedName>
        <fullName evidence="4">DUF4878 domain-containing protein</fullName>
    </recommendedName>
</protein>
<feature type="signal peptide" evidence="1">
    <location>
        <begin position="1"/>
        <end position="25"/>
    </location>
</feature>
<keyword evidence="3" id="KW-1185">Reference proteome</keyword>
<evidence type="ECO:0000313" key="3">
    <source>
        <dbReference type="Proteomes" id="UP000236182"/>
    </source>
</evidence>
<organism evidence="2 3">
    <name type="scientific">Chryseobacterium oncorhynchi</name>
    <dbReference type="NCBI Taxonomy" id="741074"/>
    <lineage>
        <taxon>Bacteria</taxon>
        <taxon>Pseudomonadati</taxon>
        <taxon>Bacteroidota</taxon>
        <taxon>Flavobacteriia</taxon>
        <taxon>Flavobacteriales</taxon>
        <taxon>Weeksellaceae</taxon>
        <taxon>Chryseobacterium group</taxon>
        <taxon>Chryseobacterium</taxon>
    </lineage>
</organism>
<evidence type="ECO:0000313" key="2">
    <source>
        <dbReference type="EMBL" id="PWN67962.1"/>
    </source>
</evidence>
<name>A0A316X272_9FLAO</name>
<dbReference type="AlphaFoldDB" id="A0A316X272"/>
<evidence type="ECO:0008006" key="4">
    <source>
        <dbReference type="Google" id="ProtNLM"/>
    </source>
</evidence>
<accession>A0A316X272</accession>
<gene>
    <name evidence="2" type="ORF">C1638_005040</name>
</gene>
<dbReference type="EMBL" id="PPEI02000001">
    <property type="protein sequence ID" value="PWN67962.1"/>
    <property type="molecule type" value="Genomic_DNA"/>
</dbReference>
<dbReference type="PROSITE" id="PS51257">
    <property type="entry name" value="PROKAR_LIPOPROTEIN"/>
    <property type="match status" value="1"/>
</dbReference>